<keyword evidence="2" id="KW-0449">Lipoprotein</keyword>
<evidence type="ECO:0000313" key="2">
    <source>
        <dbReference type="EMBL" id="GBF50045.1"/>
    </source>
</evidence>
<dbReference type="NCBIfam" id="NF047817">
    <property type="entry name" value="LIC13411_adhesin"/>
    <property type="match status" value="1"/>
</dbReference>
<protein>
    <submittedName>
        <fullName evidence="2">Lipoprotein</fullName>
    </submittedName>
</protein>
<dbReference type="Proteomes" id="UP000245133">
    <property type="component" value="Unassembled WGS sequence"/>
</dbReference>
<keyword evidence="3" id="KW-1185">Reference proteome</keyword>
<dbReference type="EMBL" id="BFBB01000003">
    <property type="protein sequence ID" value="GBF50045.1"/>
    <property type="molecule type" value="Genomic_DNA"/>
</dbReference>
<feature type="compositionally biased region" description="Low complexity" evidence="1">
    <location>
        <begin position="196"/>
        <end position="208"/>
    </location>
</feature>
<comment type="caution">
    <text evidence="2">The sequence shown here is derived from an EMBL/GenBank/DDBJ whole genome shotgun (WGS) entry which is preliminary data.</text>
</comment>
<sequence length="214" mass="24123">MYGAAVKVGPIPVGLLFLGGESELGKKDLGRGWGLRSGKVGSYHSQQLVYTFLGGESFHSGEPIKDEKGNWMVDEKKIPLTEDDRSNIKSYKMRYFVFWNDPVKDRKKRKKAKFQRELTYDLVKQTGKTEFLVYLPKEDKKPFGYPDGFLWNVEFVAGLYGGGRFGINVGEIADFLLGFTTLDLYDDDVEGKEKTSFPGFPFPAASPSESEDED</sequence>
<feature type="region of interest" description="Disordered" evidence="1">
    <location>
        <begin position="192"/>
        <end position="214"/>
    </location>
</feature>
<organism evidence="2 3">
    <name type="scientific">Leptospira ryugenii</name>
    <dbReference type="NCBI Taxonomy" id="1917863"/>
    <lineage>
        <taxon>Bacteria</taxon>
        <taxon>Pseudomonadati</taxon>
        <taxon>Spirochaetota</taxon>
        <taxon>Spirochaetia</taxon>
        <taxon>Leptospirales</taxon>
        <taxon>Leptospiraceae</taxon>
        <taxon>Leptospira</taxon>
    </lineage>
</organism>
<proteinExistence type="predicted"/>
<dbReference type="AlphaFoldDB" id="A0A2P2DZJ3"/>
<evidence type="ECO:0000313" key="3">
    <source>
        <dbReference type="Proteomes" id="UP000245133"/>
    </source>
</evidence>
<evidence type="ECO:0000256" key="1">
    <source>
        <dbReference type="SAM" id="MobiDB-lite"/>
    </source>
</evidence>
<gene>
    <name evidence="2" type="ORF">LPTSP4_15660</name>
</gene>
<name>A0A2P2DZJ3_9LEPT</name>
<reference evidence="2 3" key="1">
    <citation type="submission" date="2018-02" db="EMBL/GenBank/DDBJ databases">
        <title>Novel Leptospira species isolated from soil and water in Japan.</title>
        <authorList>
            <person name="Nakao R."/>
            <person name="Masuzawa T."/>
        </authorList>
    </citation>
    <scope>NUCLEOTIDE SEQUENCE [LARGE SCALE GENOMIC DNA]</scope>
    <source>
        <strain evidence="2 3">YH101</strain>
    </source>
</reference>
<accession>A0A2P2DZJ3</accession>